<dbReference type="KEGG" id="npi:G7071_17780"/>
<keyword evidence="6" id="KW-1185">Reference proteome</keyword>
<keyword evidence="2 5" id="KW-0548">Nucleotidyltransferase</keyword>
<organism evidence="5 6">
    <name type="scientific">Nocardioides piscis</name>
    <dbReference type="NCBI Taxonomy" id="2714938"/>
    <lineage>
        <taxon>Bacteria</taxon>
        <taxon>Bacillati</taxon>
        <taxon>Actinomycetota</taxon>
        <taxon>Actinomycetes</taxon>
        <taxon>Propionibacteriales</taxon>
        <taxon>Nocardioidaceae</taxon>
        <taxon>Nocardioides</taxon>
    </lineage>
</organism>
<dbReference type="PANTHER" id="PTHR40392">
    <property type="entry name" value="2-PHOSPHO-L-LACTATE GUANYLYLTRANSFERASE"/>
    <property type="match status" value="1"/>
</dbReference>
<gene>
    <name evidence="5" type="primary">cofC</name>
    <name evidence="5" type="ORF">G7071_17780</name>
</gene>
<keyword evidence="4" id="KW-0342">GTP-binding</keyword>
<dbReference type="NCBIfam" id="TIGR03552">
    <property type="entry name" value="F420_cofC"/>
    <property type="match status" value="1"/>
</dbReference>
<protein>
    <submittedName>
        <fullName evidence="5">2-phospho-L-lactate guanylyltransferase</fullName>
        <ecNumber evidence="5">2.7.7.68</ecNumber>
    </submittedName>
</protein>
<dbReference type="EMBL" id="CP049866">
    <property type="protein sequence ID" value="QIK77010.1"/>
    <property type="molecule type" value="Genomic_DNA"/>
</dbReference>
<keyword evidence="1 5" id="KW-0808">Transferase</keyword>
<dbReference type="Proteomes" id="UP000502035">
    <property type="component" value="Chromosome"/>
</dbReference>
<evidence type="ECO:0000256" key="1">
    <source>
        <dbReference type="ARBA" id="ARBA00022679"/>
    </source>
</evidence>
<dbReference type="PANTHER" id="PTHR40392:SF1">
    <property type="entry name" value="2-PHOSPHO-L-LACTATE GUANYLYLTRANSFERASE"/>
    <property type="match status" value="1"/>
</dbReference>
<evidence type="ECO:0000256" key="2">
    <source>
        <dbReference type="ARBA" id="ARBA00022695"/>
    </source>
</evidence>
<evidence type="ECO:0000313" key="6">
    <source>
        <dbReference type="Proteomes" id="UP000502035"/>
    </source>
</evidence>
<dbReference type="EC" id="2.7.7.68" evidence="5"/>
<evidence type="ECO:0000313" key="5">
    <source>
        <dbReference type="EMBL" id="QIK77010.1"/>
    </source>
</evidence>
<dbReference type="AlphaFoldDB" id="A0A6G7YJV0"/>
<evidence type="ECO:0000256" key="3">
    <source>
        <dbReference type="ARBA" id="ARBA00022741"/>
    </source>
</evidence>
<dbReference type="InterPro" id="IPR002835">
    <property type="entry name" value="CofC"/>
</dbReference>
<dbReference type="Gene3D" id="3.90.550.10">
    <property type="entry name" value="Spore Coat Polysaccharide Biosynthesis Protein SpsA, Chain A"/>
    <property type="match status" value="1"/>
</dbReference>
<dbReference type="InterPro" id="IPR029044">
    <property type="entry name" value="Nucleotide-diphossugar_trans"/>
</dbReference>
<reference evidence="5 6" key="1">
    <citation type="submission" date="2020-03" db="EMBL/GenBank/DDBJ databases">
        <title>Nocardioides sp. nov., isolated from fish.</title>
        <authorList>
            <person name="Hyun D.-W."/>
            <person name="Bae J.-W."/>
        </authorList>
    </citation>
    <scope>NUCLEOTIDE SEQUENCE [LARGE SCALE GENOMIC DNA]</scope>
    <source>
        <strain evidence="5 6">HDW12A</strain>
    </source>
</reference>
<dbReference type="RefSeq" id="WP_166320693.1">
    <property type="nucleotide sequence ID" value="NZ_CP049866.1"/>
</dbReference>
<dbReference type="GO" id="GO:0043814">
    <property type="term" value="F:phospholactate guanylyltransferase activity"/>
    <property type="evidence" value="ECO:0007669"/>
    <property type="project" value="UniProtKB-EC"/>
</dbReference>
<proteinExistence type="predicted"/>
<dbReference type="GO" id="GO:0005525">
    <property type="term" value="F:GTP binding"/>
    <property type="evidence" value="ECO:0007669"/>
    <property type="project" value="UniProtKB-KW"/>
</dbReference>
<accession>A0A6G7YJV0</accession>
<name>A0A6G7YJV0_9ACTN</name>
<keyword evidence="3" id="KW-0547">Nucleotide-binding</keyword>
<evidence type="ECO:0000256" key="4">
    <source>
        <dbReference type="ARBA" id="ARBA00023134"/>
    </source>
</evidence>
<sequence>MSPSRVAQTFVVIVPVKPPARGKSRLDGLPTDQRRDLAAAFARDTVAAAMRTPQVEAVLAVTDDFRFAAALRADGCVVIPDGVTEDLNATLLQAGAEAARRWPTSMPVALCADLPCLTSQDLASALAEVDGPSFVRDAAGAGTTTYVAPHAQFEPAFGLDSAAHHLARGAVEVGSAATTLRLDVDDRADLAEALALGVGIHTARACGS</sequence>
<dbReference type="Pfam" id="PF01983">
    <property type="entry name" value="CofC"/>
    <property type="match status" value="1"/>
</dbReference>
<dbReference type="SUPFAM" id="SSF53448">
    <property type="entry name" value="Nucleotide-diphospho-sugar transferases"/>
    <property type="match status" value="1"/>
</dbReference>